<dbReference type="Gene3D" id="1.20.120.350">
    <property type="entry name" value="Voltage-gated potassium channels. Chain C"/>
    <property type="match status" value="1"/>
</dbReference>
<keyword evidence="10" id="KW-0406">Ion transport</keyword>
<dbReference type="SMART" id="SM00054">
    <property type="entry name" value="EFh"/>
    <property type="match status" value="3"/>
</dbReference>
<evidence type="ECO:0000259" key="17">
    <source>
        <dbReference type="PROSITE" id="PS50222"/>
    </source>
</evidence>
<organism evidence="18 19">
    <name type="scientific">Durusdinium trenchii</name>
    <dbReference type="NCBI Taxonomy" id="1381693"/>
    <lineage>
        <taxon>Eukaryota</taxon>
        <taxon>Sar</taxon>
        <taxon>Alveolata</taxon>
        <taxon>Dinophyceae</taxon>
        <taxon>Suessiales</taxon>
        <taxon>Symbiodiniaceae</taxon>
        <taxon>Durusdinium</taxon>
    </lineage>
</organism>
<dbReference type="InterPro" id="IPR002048">
    <property type="entry name" value="EF_hand_dom"/>
</dbReference>
<comment type="caution">
    <text evidence="18">The sequence shown here is derived from an EMBL/GenBank/DDBJ whole genome shotgun (WGS) entry which is preliminary data.</text>
</comment>
<evidence type="ECO:0000256" key="13">
    <source>
        <dbReference type="ARBA" id="ARBA00023303"/>
    </source>
</evidence>
<evidence type="ECO:0000256" key="12">
    <source>
        <dbReference type="ARBA" id="ARBA00023180"/>
    </source>
</evidence>
<keyword evidence="9 16" id="KW-1133">Transmembrane helix</keyword>
<dbReference type="PANTHER" id="PTHR45628:SF7">
    <property type="entry name" value="VOLTAGE-DEPENDENT CALCIUM CHANNEL TYPE A SUBUNIT ALPHA-1"/>
    <property type="match status" value="1"/>
</dbReference>
<dbReference type="PANTHER" id="PTHR45628">
    <property type="entry name" value="VOLTAGE-DEPENDENT CALCIUM CHANNEL TYPE A SUBUNIT ALPHA-1"/>
    <property type="match status" value="1"/>
</dbReference>
<sequence length="1001" mass="112748">MSDIFTLALQEVQDQQRDSLAAMDLLRQQHVEWQQSVTALLGRVGQMSTPLTEKAAVPSVVPSKATDEPREPVVLALPPAECAAASEATNEPVVLALPAAECASRRSQELRRLRSPDSDASMMDANDTSPAAEMRRTLRQTTDGRLPKLLEEVLTDHQGKRRIRLTVWQERRETLKMVVDSTAFEYLTGMLILMNIALIGVEAEMDLLGKDTWWAADIERIFLGLYTVELLIRLTAGGREAFHNSWFLLDLFLVCVGLVALVVVPLVEQEASSQEGWMQLLIVRGLRLLRLARVLRTVKRFKVVWRLVNGLLSVWDTMASTTILIFLALYIFGCIAVEVIANDPDLKAYPETAGIVRRSFSSLPKATLTLLQFVTMDGIANIYFPLVMQKPFLIIYFLPLLLFLSIALMNLVTAVLVEHALEHASQEAELARIRTKEQIKATLPDLLEIFSALDQDGSGYITREEVANVPLHVLPEKVYEKVTVDSMEDMFELLDADGGGSLSLAEFLEGLFTVLLLDMPAWALQLQKLLMPLRRQTYQISKELEALKPGCTRGAQRQHRDGSTPADQAKRSHAAHRAGVRNPSRTFALPTCPEDFSGLEIALRLKALSEEAQDLQQQILERENDHKAMKRDVLFTRIIELQVEFVSWKQEAIRLDAMMAEEEDVVKKEIAVHEKRIQDLKQELKAVKDQQERIQGELEDEKAWHESSREQCEEKEEELRREQTLTREVAIQYKGLIQERKQAEKLQMEIEEMELDRKKDEEELEALQAGLSTGPLSARDRFTVTGAALSALPVMDEPGLTLLRRWYSRQSFELFQFLLLADGDQDGLLSLSELAEAMVNSHGCPLEPSEAGRLLFRLASRVSDDPEKIRWLDLLVLLERLGPCPCNEKLPELQGLRGACLRRGLCSEELLRQLQAIDSKSQAEALFGGSALALPPQESAAWVEAWQKFGSERLSSLLPMDETTRSEEAMAAWLSRVKVAAQKNREELRLFYARSGAATCC</sequence>
<keyword evidence="11 16" id="KW-0472">Membrane</keyword>
<evidence type="ECO:0000256" key="15">
    <source>
        <dbReference type="SAM" id="MobiDB-lite"/>
    </source>
</evidence>
<gene>
    <name evidence="18" type="ORF">CCMP2556_LOCUS28815</name>
</gene>
<evidence type="ECO:0000256" key="11">
    <source>
        <dbReference type="ARBA" id="ARBA00023136"/>
    </source>
</evidence>
<evidence type="ECO:0000256" key="10">
    <source>
        <dbReference type="ARBA" id="ARBA00023065"/>
    </source>
</evidence>
<dbReference type="InterPro" id="IPR005821">
    <property type="entry name" value="Ion_trans_dom"/>
</dbReference>
<feature type="transmembrane region" description="Helical" evidence="16">
    <location>
        <begin position="307"/>
        <end position="332"/>
    </location>
</feature>
<evidence type="ECO:0000256" key="14">
    <source>
        <dbReference type="SAM" id="Coils"/>
    </source>
</evidence>
<dbReference type="InterPro" id="IPR018247">
    <property type="entry name" value="EF_Hand_1_Ca_BS"/>
</dbReference>
<keyword evidence="8" id="KW-0851">Voltage-gated channel</keyword>
<dbReference type="Pfam" id="PF13499">
    <property type="entry name" value="EF-hand_7"/>
    <property type="match status" value="1"/>
</dbReference>
<evidence type="ECO:0000256" key="3">
    <source>
        <dbReference type="ARBA" id="ARBA00022553"/>
    </source>
</evidence>
<keyword evidence="14" id="KW-0175">Coiled coil</keyword>
<keyword evidence="6 16" id="KW-0812">Transmembrane</keyword>
<evidence type="ECO:0000256" key="8">
    <source>
        <dbReference type="ARBA" id="ARBA00022882"/>
    </source>
</evidence>
<dbReference type="Gene3D" id="1.10.238.10">
    <property type="entry name" value="EF-hand"/>
    <property type="match status" value="1"/>
</dbReference>
<dbReference type="Gene3D" id="1.10.287.70">
    <property type="match status" value="1"/>
</dbReference>
<dbReference type="SUPFAM" id="SSF81324">
    <property type="entry name" value="Voltage-gated potassium channels"/>
    <property type="match status" value="1"/>
</dbReference>
<keyword evidence="19" id="KW-1185">Reference proteome</keyword>
<keyword evidence="4" id="KW-0109">Calcium transport</keyword>
<dbReference type="EMBL" id="CAXAMN010021361">
    <property type="protein sequence ID" value="CAK9058452.1"/>
    <property type="molecule type" value="Genomic_DNA"/>
</dbReference>
<dbReference type="InterPro" id="IPR050599">
    <property type="entry name" value="VDCC_alpha-1_subunit"/>
</dbReference>
<feature type="domain" description="EF-hand" evidence="17">
    <location>
        <begin position="441"/>
        <end position="476"/>
    </location>
</feature>
<keyword evidence="3" id="KW-0597">Phosphoprotein</keyword>
<evidence type="ECO:0000256" key="16">
    <source>
        <dbReference type="SAM" id="Phobius"/>
    </source>
</evidence>
<dbReference type="SUPFAM" id="SSF47473">
    <property type="entry name" value="EF-hand"/>
    <property type="match status" value="1"/>
</dbReference>
<proteinExistence type="predicted"/>
<dbReference type="PROSITE" id="PS50222">
    <property type="entry name" value="EF_HAND_2"/>
    <property type="match status" value="2"/>
</dbReference>
<dbReference type="CDD" id="cd00051">
    <property type="entry name" value="EFh"/>
    <property type="match status" value="1"/>
</dbReference>
<feature type="transmembrane region" description="Helical" evidence="16">
    <location>
        <begin position="183"/>
        <end position="201"/>
    </location>
</feature>
<dbReference type="Pfam" id="PF00520">
    <property type="entry name" value="Ion_trans"/>
    <property type="match status" value="1"/>
</dbReference>
<feature type="transmembrane region" description="Helical" evidence="16">
    <location>
        <begin position="246"/>
        <end position="264"/>
    </location>
</feature>
<feature type="region of interest" description="Disordered" evidence="15">
    <location>
        <begin position="106"/>
        <end position="130"/>
    </location>
</feature>
<keyword evidence="13" id="KW-0407">Ion channel</keyword>
<reference evidence="18 19" key="1">
    <citation type="submission" date="2024-02" db="EMBL/GenBank/DDBJ databases">
        <authorList>
            <person name="Chen Y."/>
            <person name="Shah S."/>
            <person name="Dougan E. K."/>
            <person name="Thang M."/>
            <person name="Chan C."/>
        </authorList>
    </citation>
    <scope>NUCLEOTIDE SEQUENCE [LARGE SCALE GENOMIC DNA]</scope>
</reference>
<evidence type="ECO:0000256" key="4">
    <source>
        <dbReference type="ARBA" id="ARBA00022568"/>
    </source>
</evidence>
<keyword evidence="5" id="KW-0107">Calcium channel</keyword>
<evidence type="ECO:0000313" key="18">
    <source>
        <dbReference type="EMBL" id="CAK9058452.1"/>
    </source>
</evidence>
<keyword evidence="12" id="KW-0325">Glycoprotein</keyword>
<evidence type="ECO:0000313" key="19">
    <source>
        <dbReference type="Proteomes" id="UP001642484"/>
    </source>
</evidence>
<accession>A0ABP0N3V2</accession>
<dbReference type="InterPro" id="IPR027359">
    <property type="entry name" value="Volt_channel_dom_sf"/>
</dbReference>
<feature type="coiled-coil region" evidence="14">
    <location>
        <begin position="663"/>
        <end position="770"/>
    </location>
</feature>
<feature type="region of interest" description="Disordered" evidence="15">
    <location>
        <begin position="551"/>
        <end position="580"/>
    </location>
</feature>
<feature type="coiled-coil region" evidence="14">
    <location>
        <begin position="605"/>
        <end position="632"/>
    </location>
</feature>
<dbReference type="PROSITE" id="PS00018">
    <property type="entry name" value="EF_HAND_1"/>
    <property type="match status" value="3"/>
</dbReference>
<feature type="transmembrane region" description="Helical" evidence="16">
    <location>
        <begin position="213"/>
        <end position="234"/>
    </location>
</feature>
<protein>
    <recommendedName>
        <fullName evidence="17">EF-hand domain-containing protein</fullName>
    </recommendedName>
</protein>
<dbReference type="InterPro" id="IPR011992">
    <property type="entry name" value="EF-hand-dom_pair"/>
</dbReference>
<feature type="domain" description="EF-hand" evidence="17">
    <location>
        <begin position="482"/>
        <end position="517"/>
    </location>
</feature>
<evidence type="ECO:0000256" key="2">
    <source>
        <dbReference type="ARBA" id="ARBA00022448"/>
    </source>
</evidence>
<evidence type="ECO:0000256" key="7">
    <source>
        <dbReference type="ARBA" id="ARBA00022837"/>
    </source>
</evidence>
<evidence type="ECO:0000256" key="5">
    <source>
        <dbReference type="ARBA" id="ARBA00022673"/>
    </source>
</evidence>
<keyword evidence="7" id="KW-0106">Calcium</keyword>
<evidence type="ECO:0000256" key="6">
    <source>
        <dbReference type="ARBA" id="ARBA00022692"/>
    </source>
</evidence>
<feature type="transmembrane region" description="Helical" evidence="16">
    <location>
        <begin position="393"/>
        <end position="417"/>
    </location>
</feature>
<evidence type="ECO:0000256" key="1">
    <source>
        <dbReference type="ARBA" id="ARBA00004141"/>
    </source>
</evidence>
<feature type="compositionally biased region" description="Basic and acidic residues" evidence="15">
    <location>
        <begin position="106"/>
        <end position="117"/>
    </location>
</feature>
<name>A0ABP0N3V2_9DINO</name>
<evidence type="ECO:0000256" key="9">
    <source>
        <dbReference type="ARBA" id="ARBA00022989"/>
    </source>
</evidence>
<dbReference type="Proteomes" id="UP001642484">
    <property type="component" value="Unassembled WGS sequence"/>
</dbReference>
<keyword evidence="2" id="KW-0813">Transport</keyword>
<comment type="subcellular location">
    <subcellularLocation>
        <location evidence="1">Membrane</location>
        <topology evidence="1">Multi-pass membrane protein</topology>
    </subcellularLocation>
</comment>